<feature type="transmembrane region" description="Helical" evidence="7">
    <location>
        <begin position="297"/>
        <end position="318"/>
    </location>
</feature>
<name>A0A106QCY0_9BURK</name>
<feature type="transmembrane region" description="Helical" evidence="7">
    <location>
        <begin position="103"/>
        <end position="121"/>
    </location>
</feature>
<evidence type="ECO:0000256" key="2">
    <source>
        <dbReference type="ARBA" id="ARBA00022448"/>
    </source>
</evidence>
<dbReference type="GO" id="GO:0022857">
    <property type="term" value="F:transmembrane transporter activity"/>
    <property type="evidence" value="ECO:0007669"/>
    <property type="project" value="InterPro"/>
</dbReference>
<keyword evidence="5 7" id="KW-1133">Transmembrane helix</keyword>
<dbReference type="EMBL" id="LPHD01000049">
    <property type="protein sequence ID" value="KWA83784.1"/>
    <property type="molecule type" value="Genomic_DNA"/>
</dbReference>
<organism evidence="9 10">
    <name type="scientific">Burkholderia ubonensis</name>
    <dbReference type="NCBI Taxonomy" id="101571"/>
    <lineage>
        <taxon>Bacteria</taxon>
        <taxon>Pseudomonadati</taxon>
        <taxon>Pseudomonadota</taxon>
        <taxon>Betaproteobacteria</taxon>
        <taxon>Burkholderiales</taxon>
        <taxon>Burkholderiaceae</taxon>
        <taxon>Burkholderia</taxon>
        <taxon>Burkholderia cepacia complex</taxon>
    </lineage>
</organism>
<feature type="transmembrane region" description="Helical" evidence="7">
    <location>
        <begin position="40"/>
        <end position="59"/>
    </location>
</feature>
<evidence type="ECO:0000256" key="6">
    <source>
        <dbReference type="ARBA" id="ARBA00023136"/>
    </source>
</evidence>
<feature type="transmembrane region" description="Helical" evidence="7">
    <location>
        <begin position="163"/>
        <end position="185"/>
    </location>
</feature>
<feature type="transmembrane region" description="Helical" evidence="7">
    <location>
        <begin position="330"/>
        <end position="352"/>
    </location>
</feature>
<evidence type="ECO:0000256" key="1">
    <source>
        <dbReference type="ARBA" id="ARBA00004651"/>
    </source>
</evidence>
<evidence type="ECO:0000256" key="5">
    <source>
        <dbReference type="ARBA" id="ARBA00022989"/>
    </source>
</evidence>
<comment type="subcellular location">
    <subcellularLocation>
        <location evidence="1">Cell membrane</location>
        <topology evidence="1">Multi-pass membrane protein</topology>
    </subcellularLocation>
</comment>
<evidence type="ECO:0000313" key="9">
    <source>
        <dbReference type="EMBL" id="KWA83784.1"/>
    </source>
</evidence>
<protein>
    <recommendedName>
        <fullName evidence="8">Major facilitator superfamily (MFS) profile domain-containing protein</fullName>
    </recommendedName>
</protein>
<comment type="caution">
    <text evidence="9">The sequence shown here is derived from an EMBL/GenBank/DDBJ whole genome shotgun (WGS) entry which is preliminary data.</text>
</comment>
<feature type="transmembrane region" description="Helical" evidence="7">
    <location>
        <begin position="79"/>
        <end position="96"/>
    </location>
</feature>
<evidence type="ECO:0000256" key="4">
    <source>
        <dbReference type="ARBA" id="ARBA00022692"/>
    </source>
</evidence>
<dbReference type="Proteomes" id="UP000060630">
    <property type="component" value="Unassembled WGS sequence"/>
</dbReference>
<feature type="transmembrane region" description="Helical" evidence="7">
    <location>
        <begin position="191"/>
        <end position="212"/>
    </location>
</feature>
<evidence type="ECO:0000313" key="10">
    <source>
        <dbReference type="Proteomes" id="UP000060630"/>
    </source>
</evidence>
<evidence type="ECO:0000259" key="8">
    <source>
        <dbReference type="PROSITE" id="PS50850"/>
    </source>
</evidence>
<feature type="transmembrane region" description="Helical" evidence="7">
    <location>
        <begin position="7"/>
        <end position="28"/>
    </location>
</feature>
<gene>
    <name evidence="9" type="ORF">WL29_20685</name>
</gene>
<dbReference type="Pfam" id="PF07690">
    <property type="entry name" value="MFS_1"/>
    <property type="match status" value="1"/>
</dbReference>
<feature type="transmembrane region" description="Helical" evidence="7">
    <location>
        <begin position="127"/>
        <end position="151"/>
    </location>
</feature>
<dbReference type="PROSITE" id="PS50850">
    <property type="entry name" value="MFS"/>
    <property type="match status" value="1"/>
</dbReference>
<keyword evidence="3" id="KW-1003">Cell membrane</keyword>
<dbReference type="Gene3D" id="1.20.1250.20">
    <property type="entry name" value="MFS general substrate transporter like domains"/>
    <property type="match status" value="2"/>
</dbReference>
<dbReference type="InterPro" id="IPR050171">
    <property type="entry name" value="MFS_Transporters"/>
</dbReference>
<keyword evidence="6 7" id="KW-0472">Membrane</keyword>
<reference evidence="9 10" key="1">
    <citation type="submission" date="2015-11" db="EMBL/GenBank/DDBJ databases">
        <title>Expanding the genomic diversity of Burkholderia species for the development of highly accurate diagnostics.</title>
        <authorList>
            <person name="Sahl J."/>
            <person name="Keim P."/>
            <person name="Wagner D."/>
        </authorList>
    </citation>
    <scope>NUCLEOTIDE SEQUENCE [LARGE SCALE GENOMIC DNA]</scope>
    <source>
        <strain evidence="9 10">MSMB2087WGS</strain>
    </source>
</reference>
<evidence type="ECO:0000256" key="7">
    <source>
        <dbReference type="SAM" id="Phobius"/>
    </source>
</evidence>
<keyword evidence="2" id="KW-0813">Transport</keyword>
<feature type="transmembrane region" description="Helical" evidence="7">
    <location>
        <begin position="373"/>
        <end position="391"/>
    </location>
</feature>
<dbReference type="PANTHER" id="PTHR23517">
    <property type="entry name" value="RESISTANCE PROTEIN MDTM, PUTATIVE-RELATED-RELATED"/>
    <property type="match status" value="1"/>
</dbReference>
<dbReference type="InterPro" id="IPR036259">
    <property type="entry name" value="MFS_trans_sf"/>
</dbReference>
<dbReference type="GO" id="GO:0005886">
    <property type="term" value="C:plasma membrane"/>
    <property type="evidence" value="ECO:0007669"/>
    <property type="project" value="UniProtKB-SubCell"/>
</dbReference>
<feature type="transmembrane region" description="Helical" evidence="7">
    <location>
        <begin position="268"/>
        <end position="285"/>
    </location>
</feature>
<feature type="transmembrane region" description="Helical" evidence="7">
    <location>
        <begin position="233"/>
        <end position="256"/>
    </location>
</feature>
<dbReference type="InterPro" id="IPR011701">
    <property type="entry name" value="MFS"/>
</dbReference>
<dbReference type="AlphaFoldDB" id="A0A106QCY0"/>
<feature type="transmembrane region" description="Helical" evidence="7">
    <location>
        <begin position="397"/>
        <end position="415"/>
    </location>
</feature>
<proteinExistence type="predicted"/>
<accession>A0A106QCY0</accession>
<dbReference type="PANTHER" id="PTHR23517:SF3">
    <property type="entry name" value="INTEGRAL MEMBRANE TRANSPORT PROTEIN"/>
    <property type="match status" value="1"/>
</dbReference>
<keyword evidence="4 7" id="KW-0812">Transmembrane</keyword>
<dbReference type="SUPFAM" id="SSF103473">
    <property type="entry name" value="MFS general substrate transporter"/>
    <property type="match status" value="1"/>
</dbReference>
<dbReference type="RefSeq" id="WP_060191963.1">
    <property type="nucleotide sequence ID" value="NZ_LPHD01000049.1"/>
</dbReference>
<dbReference type="InterPro" id="IPR020846">
    <property type="entry name" value="MFS_dom"/>
</dbReference>
<evidence type="ECO:0000256" key="3">
    <source>
        <dbReference type="ARBA" id="ARBA00022475"/>
    </source>
</evidence>
<feature type="domain" description="Major facilitator superfamily (MFS) profile" evidence="8">
    <location>
        <begin position="8"/>
        <end position="419"/>
    </location>
</feature>
<sequence length="434" mass="46157">MGSTFDLLVYAGVITLFIYQLVSGLLSMKDRQTSLRPFQLFLFLLFLSSELSRSFFPLFAKALTHGPSDKTFGAALPQITWGLSALVATPCGWLVAKKIGQRNVLLASALMTAAALALTAVVDNYWVMLACRAVASAGYGLVNIVAVMYLAERGLSAKSFTGLLAAIAMSAICGNSLGGLLVTWLSYAEVFWLSAASAVLAAGVLHVAMPAGRIELREKKQVATAHLLGNWKIQLFAVLNTMPYRFVLTGFVLYLLPVTLAEHHVPQAVIGQLMMLYFLLNYVLVKPVAEVLDRLANYRTVALVSTAMTGVGLVLYGYSPETLSTSVCALVLIAVGMTLNSSIQIPVVPSALPQECARYGADSLIAYFRTVERVGSVAGPLLTVILFRAWPASAPAVIGWALVITTGLLAAFFAVTTAGTDDSQAVSDGIGSTT</sequence>